<keyword evidence="5" id="KW-1015">Disulfide bond</keyword>
<dbReference type="SUPFAM" id="SSF50876">
    <property type="entry name" value="Avidin/streptavidin"/>
    <property type="match status" value="1"/>
</dbReference>
<gene>
    <name evidence="9" type="primary">LOC116437941</name>
</gene>
<dbReference type="RefSeq" id="XP_031952225.1">
    <property type="nucleotide sequence ID" value="XM_032096334.1"/>
</dbReference>
<dbReference type="PANTHER" id="PTHR34399:SF3">
    <property type="entry name" value="AVID PROTEIN-RELATED"/>
    <property type="match status" value="1"/>
</dbReference>
<reference evidence="10" key="1">
    <citation type="submission" date="2019-10" db="EMBL/GenBank/DDBJ databases">
        <title>Corvus moneduloides (New Caledonian crow) genome, bCorMon1, primary haplotype.</title>
        <authorList>
            <person name="Rutz C."/>
            <person name="Fungtammasan C."/>
            <person name="Mountcastle J."/>
            <person name="Formenti G."/>
            <person name="Chow W."/>
            <person name="Howe K."/>
            <person name="Steele M.P."/>
            <person name="Fernandes J."/>
            <person name="Gilbert M.T.P."/>
            <person name="Fedrigo O."/>
            <person name="Jarvis E.D."/>
            <person name="Gemmell N."/>
        </authorList>
    </citation>
    <scope>NUCLEOTIDE SEQUENCE [LARGE SCALE GENOMIC DNA]</scope>
</reference>
<comment type="function">
    <text evidence="8">Forms a strong non-covalent specific complex with biotin.</text>
</comment>
<evidence type="ECO:0000256" key="5">
    <source>
        <dbReference type="ARBA" id="ARBA00023157"/>
    </source>
</evidence>
<comment type="similarity">
    <text evidence="2 8">Belongs to the avidin/streptavidin family.</text>
</comment>
<keyword evidence="6 8" id="KW-0325">Glycoprotein</keyword>
<dbReference type="GeneID" id="116437941"/>
<dbReference type="OMA" id="ENIKNDW"/>
<evidence type="ECO:0000256" key="8">
    <source>
        <dbReference type="RuleBase" id="RU369114"/>
    </source>
</evidence>
<dbReference type="Ensembl" id="ENSCMUT00000014940.2">
    <property type="protein sequence ID" value="ENSCMUP00000013910.1"/>
    <property type="gene ID" value="ENSCMUG00000008701.2"/>
</dbReference>
<dbReference type="InterPro" id="IPR005469">
    <property type="entry name" value="Avidin"/>
</dbReference>
<accession>A0A8C3E6X8</accession>
<evidence type="ECO:0000256" key="6">
    <source>
        <dbReference type="ARBA" id="ARBA00023180"/>
    </source>
</evidence>
<dbReference type="InterPro" id="IPR036896">
    <property type="entry name" value="Avidin-like_sf"/>
</dbReference>
<organism evidence="9 10">
    <name type="scientific">Corvus moneduloides</name>
    <name type="common">New Caledonian crow</name>
    <dbReference type="NCBI Taxonomy" id="1196302"/>
    <lineage>
        <taxon>Eukaryota</taxon>
        <taxon>Metazoa</taxon>
        <taxon>Chordata</taxon>
        <taxon>Craniata</taxon>
        <taxon>Vertebrata</taxon>
        <taxon>Euteleostomi</taxon>
        <taxon>Archelosauria</taxon>
        <taxon>Archosauria</taxon>
        <taxon>Dinosauria</taxon>
        <taxon>Saurischia</taxon>
        <taxon>Theropoda</taxon>
        <taxon>Coelurosauria</taxon>
        <taxon>Aves</taxon>
        <taxon>Neognathae</taxon>
        <taxon>Neoaves</taxon>
        <taxon>Telluraves</taxon>
        <taxon>Australaves</taxon>
        <taxon>Passeriformes</taxon>
        <taxon>Corvoidea</taxon>
        <taxon>Corvidae</taxon>
        <taxon>Corvus</taxon>
    </lineage>
</organism>
<name>A0A8C3E6X8_CORMO</name>
<evidence type="ECO:0000256" key="3">
    <source>
        <dbReference type="ARBA" id="ARBA00022525"/>
    </source>
</evidence>
<dbReference type="Gene3D" id="2.40.128.30">
    <property type="entry name" value="Avidin-like"/>
    <property type="match status" value="1"/>
</dbReference>
<dbReference type="PANTHER" id="PTHR34399">
    <property type="entry name" value="AVIDIN-RELATED"/>
    <property type="match status" value="1"/>
</dbReference>
<keyword evidence="4 8" id="KW-0732">Signal</keyword>
<dbReference type="Pfam" id="PF01382">
    <property type="entry name" value="Avidin"/>
    <property type="match status" value="1"/>
</dbReference>
<feature type="chain" id="PRO_5041482676" description="Avidin" evidence="8">
    <location>
        <begin position="20"/>
        <end position="149"/>
    </location>
</feature>
<reference evidence="9" key="3">
    <citation type="submission" date="2025-09" db="UniProtKB">
        <authorList>
            <consortium name="Ensembl"/>
        </authorList>
    </citation>
    <scope>IDENTIFICATION</scope>
</reference>
<dbReference type="GO" id="GO:0009374">
    <property type="term" value="F:biotin binding"/>
    <property type="evidence" value="ECO:0007669"/>
    <property type="project" value="UniProtKB-UniRule"/>
</dbReference>
<comment type="subcellular location">
    <subcellularLocation>
        <location evidence="1 8">Secreted</location>
    </subcellularLocation>
</comment>
<evidence type="ECO:0000256" key="1">
    <source>
        <dbReference type="ARBA" id="ARBA00004613"/>
    </source>
</evidence>
<dbReference type="PROSITE" id="PS51326">
    <property type="entry name" value="AVIDIN_2"/>
    <property type="match status" value="1"/>
</dbReference>
<feature type="signal peptide" evidence="8">
    <location>
        <begin position="1"/>
        <end position="19"/>
    </location>
</feature>
<evidence type="ECO:0000256" key="7">
    <source>
        <dbReference type="ARBA" id="ARBA00023267"/>
    </source>
</evidence>
<dbReference type="AlphaFoldDB" id="A0A8C3E6X8"/>
<protein>
    <recommendedName>
        <fullName evidence="8">Avidin</fullName>
    </recommendedName>
</protein>
<dbReference type="OrthoDB" id="2821340at2759"/>
<evidence type="ECO:0000313" key="9">
    <source>
        <dbReference type="Ensembl" id="ENSCMUP00000013910.1"/>
    </source>
</evidence>
<keyword evidence="10" id="KW-1185">Reference proteome</keyword>
<dbReference type="Proteomes" id="UP000694553">
    <property type="component" value="Unassembled WGS sequence"/>
</dbReference>
<sequence>MVQATPFLLVLFLALGAHGLSVKKCSLIGDWVNDLGSNMTITSMNAKGVFTGTYHTAVTATSNKIEKSPLQGAMQKSPNQKGQPTFGFTVNWSFSDSITVFTGQCFVGDDGKEVLKTMWLLRSHVENIKNDWKATRVGVNVFNRQQLQE</sequence>
<dbReference type="InterPro" id="IPR005468">
    <property type="entry name" value="Avidin/str"/>
</dbReference>
<evidence type="ECO:0000313" key="10">
    <source>
        <dbReference type="Proteomes" id="UP000694553"/>
    </source>
</evidence>
<dbReference type="PRINTS" id="PR00709">
    <property type="entry name" value="AVIDIN"/>
</dbReference>
<keyword evidence="7 8" id="KW-0092">Biotin</keyword>
<proteinExistence type="inferred from homology"/>
<evidence type="ECO:0000256" key="2">
    <source>
        <dbReference type="ARBA" id="ARBA00006297"/>
    </source>
</evidence>
<reference evidence="9" key="2">
    <citation type="submission" date="2025-08" db="UniProtKB">
        <authorList>
            <consortium name="Ensembl"/>
        </authorList>
    </citation>
    <scope>IDENTIFICATION</scope>
</reference>
<dbReference type="InterPro" id="IPR051764">
    <property type="entry name" value="Avidin/Streptavidin-rel"/>
</dbReference>
<dbReference type="GO" id="GO:0005576">
    <property type="term" value="C:extracellular region"/>
    <property type="evidence" value="ECO:0007669"/>
    <property type="project" value="UniProtKB-SubCell"/>
</dbReference>
<comment type="subunit">
    <text evidence="8">Homotetramer.</text>
</comment>
<evidence type="ECO:0000256" key="4">
    <source>
        <dbReference type="ARBA" id="ARBA00022729"/>
    </source>
</evidence>
<keyword evidence="3 8" id="KW-0964">Secreted</keyword>